<feature type="chain" id="PRO_5045137159" evidence="1">
    <location>
        <begin position="21"/>
        <end position="165"/>
    </location>
</feature>
<keyword evidence="4" id="KW-1185">Reference proteome</keyword>
<dbReference type="PANTHER" id="PTHR30373">
    <property type="entry name" value="UPF0603 PROTEIN YGCG"/>
    <property type="match status" value="1"/>
</dbReference>
<gene>
    <name evidence="3" type="ORF">PYV00_15060</name>
</gene>
<dbReference type="Proteomes" id="UP001216253">
    <property type="component" value="Unassembled WGS sequence"/>
</dbReference>
<evidence type="ECO:0000313" key="3">
    <source>
        <dbReference type="EMBL" id="MDE8653025.1"/>
    </source>
</evidence>
<feature type="signal peptide" evidence="1">
    <location>
        <begin position="1"/>
        <end position="20"/>
    </location>
</feature>
<name>A0ABT5WSP7_9SPHN</name>
<protein>
    <submittedName>
        <fullName evidence="3">TPM domain-containing protein</fullName>
    </submittedName>
</protein>
<dbReference type="RefSeq" id="WP_275229129.1">
    <property type="nucleotide sequence ID" value="NZ_JARESE010000050.1"/>
</dbReference>
<comment type="caution">
    <text evidence="3">The sequence shown here is derived from an EMBL/GenBank/DDBJ whole genome shotgun (WGS) entry which is preliminary data.</text>
</comment>
<keyword evidence="1" id="KW-0732">Signal</keyword>
<dbReference type="EMBL" id="JARESE010000050">
    <property type="protein sequence ID" value="MDE8653025.1"/>
    <property type="molecule type" value="Genomic_DNA"/>
</dbReference>
<feature type="domain" description="TPM" evidence="2">
    <location>
        <begin position="39"/>
        <end position="162"/>
    </location>
</feature>
<evidence type="ECO:0000259" key="2">
    <source>
        <dbReference type="Pfam" id="PF04536"/>
    </source>
</evidence>
<accession>A0ABT5WSP7</accession>
<proteinExistence type="predicted"/>
<dbReference type="PROSITE" id="PS51257">
    <property type="entry name" value="PROKAR_LIPOPROTEIN"/>
    <property type="match status" value="1"/>
</dbReference>
<organism evidence="3 4">
    <name type="scientific">Novosphingobium album</name>
    <name type="common">ex Liu et al. 2023</name>
    <dbReference type="NCBI Taxonomy" id="3031130"/>
    <lineage>
        <taxon>Bacteria</taxon>
        <taxon>Pseudomonadati</taxon>
        <taxon>Pseudomonadota</taxon>
        <taxon>Alphaproteobacteria</taxon>
        <taxon>Sphingomonadales</taxon>
        <taxon>Sphingomonadaceae</taxon>
        <taxon>Novosphingobium</taxon>
    </lineage>
</organism>
<dbReference type="Gene3D" id="3.10.310.50">
    <property type="match status" value="1"/>
</dbReference>
<dbReference type="InterPro" id="IPR007621">
    <property type="entry name" value="TPM_dom"/>
</dbReference>
<reference evidence="3 4" key="1">
    <citation type="submission" date="2023-03" db="EMBL/GenBank/DDBJ databases">
        <title>NovoSphingobium album sp. nov. isolated from polycyclic aromatic hydrocarbons- and heavy-metal polluted soil.</title>
        <authorList>
            <person name="Liu Z."/>
            <person name="Wang K."/>
        </authorList>
    </citation>
    <scope>NUCLEOTIDE SEQUENCE [LARGE SCALE GENOMIC DNA]</scope>
    <source>
        <strain evidence="3 4">H3SJ31-1</strain>
    </source>
</reference>
<evidence type="ECO:0000256" key="1">
    <source>
        <dbReference type="SAM" id="SignalP"/>
    </source>
</evidence>
<dbReference type="PANTHER" id="PTHR30373:SF2">
    <property type="entry name" value="UPF0603 PROTEIN YGCG"/>
    <property type="match status" value="1"/>
</dbReference>
<dbReference type="Pfam" id="PF04536">
    <property type="entry name" value="TPM_phosphatase"/>
    <property type="match status" value="1"/>
</dbReference>
<sequence>MKRSAAILALGLLACVPALGGCKQAREEPRPAIALAGRVTDAADLLTPTQESQLSQTLAAFEERTRHQMVVVTVRSLGGQDIAVFTRDLANAWGIGRRDDDDGIVVLVAPGERKARIAVGYGLEQALPHASCQQILDNDMIPRFRQQDYFGGIEAGTHALIARFP</sequence>
<evidence type="ECO:0000313" key="4">
    <source>
        <dbReference type="Proteomes" id="UP001216253"/>
    </source>
</evidence>